<organism evidence="2 3">
    <name type="scientific">Clostridium tertium</name>
    <dbReference type="NCBI Taxonomy" id="1559"/>
    <lineage>
        <taxon>Bacteria</taxon>
        <taxon>Bacillati</taxon>
        <taxon>Bacillota</taxon>
        <taxon>Clostridia</taxon>
        <taxon>Eubacteriales</taxon>
        <taxon>Clostridiaceae</taxon>
        <taxon>Clostridium</taxon>
    </lineage>
</organism>
<comment type="caution">
    <text evidence="2">The sequence shown here is derived from an EMBL/GenBank/DDBJ whole genome shotgun (WGS) entry which is preliminary data.</text>
</comment>
<dbReference type="Proteomes" id="UP001141183">
    <property type="component" value="Unassembled WGS sequence"/>
</dbReference>
<feature type="non-terminal residue" evidence="2">
    <location>
        <position position="1"/>
    </location>
</feature>
<accession>A0A9X4B294</accession>
<evidence type="ECO:0000256" key="1">
    <source>
        <dbReference type="SAM" id="Coils"/>
    </source>
</evidence>
<feature type="coiled-coil region" evidence="1">
    <location>
        <begin position="3"/>
        <end position="30"/>
    </location>
</feature>
<evidence type="ECO:0000313" key="3">
    <source>
        <dbReference type="Proteomes" id="UP001141183"/>
    </source>
</evidence>
<reference evidence="2" key="1">
    <citation type="submission" date="2022-05" db="EMBL/GenBank/DDBJ databases">
        <title>Draft genome sequence of Clostridium tertium strain CP3 isolated from Peru.</title>
        <authorList>
            <person name="Hurtado R."/>
            <person name="Lima L."/>
            <person name="Sousa T."/>
            <person name="Jaiswal A.K."/>
            <person name="Tiwari S."/>
            <person name="Maturrano L."/>
            <person name="Brenig B."/>
            <person name="Azevedo V."/>
        </authorList>
    </citation>
    <scope>NUCLEOTIDE SEQUENCE</scope>
    <source>
        <strain evidence="2">CP3</strain>
    </source>
</reference>
<gene>
    <name evidence="2" type="ORF">NE398_21720</name>
</gene>
<dbReference type="RefSeq" id="WP_417282188.1">
    <property type="nucleotide sequence ID" value="NZ_JAMRYU010000125.1"/>
</dbReference>
<dbReference type="EMBL" id="JAMRYU010000125">
    <property type="protein sequence ID" value="MDC4242739.1"/>
    <property type="molecule type" value="Genomic_DNA"/>
</dbReference>
<proteinExistence type="predicted"/>
<name>A0A9X4B294_9CLOT</name>
<evidence type="ECO:0000313" key="2">
    <source>
        <dbReference type="EMBL" id="MDC4242739.1"/>
    </source>
</evidence>
<dbReference type="AlphaFoldDB" id="A0A9X4B294"/>
<sequence>IEKEDAKKIAAEVARQIEKESDDLEVLEEVVIKEVKLKGKNGVYEAKTGLGVALESEGYKLAFSNIEDLESFCNEFKKVFERI</sequence>
<protein>
    <submittedName>
        <fullName evidence="2">Uncharacterized protein</fullName>
    </submittedName>
</protein>
<keyword evidence="1" id="KW-0175">Coiled coil</keyword>
<keyword evidence="3" id="KW-1185">Reference proteome</keyword>